<feature type="transmembrane region" description="Helical" evidence="9">
    <location>
        <begin position="1875"/>
        <end position="1905"/>
    </location>
</feature>
<dbReference type="SUPFAM" id="SSF52540">
    <property type="entry name" value="P-loop containing nucleoside triphosphate hydrolases"/>
    <property type="match status" value="4"/>
</dbReference>
<reference evidence="12" key="1">
    <citation type="submission" date="2020-05" db="EMBL/GenBank/DDBJ databases">
        <title>Phylogenomic resolution of chytrid fungi.</title>
        <authorList>
            <person name="Stajich J.E."/>
            <person name="Amses K."/>
            <person name="Simmons R."/>
            <person name="Seto K."/>
            <person name="Myers J."/>
            <person name="Bonds A."/>
            <person name="Quandt C.A."/>
            <person name="Barry K."/>
            <person name="Liu P."/>
            <person name="Grigoriev I."/>
            <person name="Longcore J.E."/>
            <person name="James T.Y."/>
        </authorList>
    </citation>
    <scope>NUCLEOTIDE SEQUENCE</scope>
    <source>
        <strain evidence="12">PLAUS21</strain>
    </source>
</reference>
<dbReference type="CDD" id="cd03244">
    <property type="entry name" value="ABCC_MRP_domain2"/>
    <property type="match status" value="2"/>
</dbReference>
<dbReference type="FunFam" id="3.40.50.300:FF:000997">
    <property type="entry name" value="Multidrug resistance-associated protein 1"/>
    <property type="match status" value="1"/>
</dbReference>
<keyword evidence="2" id="KW-0813">Transport</keyword>
<comment type="caution">
    <text evidence="12">The sequence shown here is derived from an EMBL/GenBank/DDBJ whole genome shotgun (WGS) entry which is preliminary data.</text>
</comment>
<evidence type="ECO:0000259" key="11">
    <source>
        <dbReference type="PROSITE" id="PS50929"/>
    </source>
</evidence>
<feature type="transmembrane region" description="Helical" evidence="9">
    <location>
        <begin position="1052"/>
        <end position="1074"/>
    </location>
</feature>
<gene>
    <name evidence="12" type="ORF">HK103_006178</name>
</gene>
<dbReference type="EMBL" id="JADGKB010000063">
    <property type="protein sequence ID" value="KAJ3255653.1"/>
    <property type="molecule type" value="Genomic_DNA"/>
</dbReference>
<dbReference type="InterPro" id="IPR017871">
    <property type="entry name" value="ABC_transporter-like_CS"/>
</dbReference>
<accession>A0AAD5UI29</accession>
<evidence type="ECO:0000256" key="4">
    <source>
        <dbReference type="ARBA" id="ARBA00022737"/>
    </source>
</evidence>
<feature type="transmembrane region" description="Helical" evidence="9">
    <location>
        <begin position="1163"/>
        <end position="1183"/>
    </location>
</feature>
<keyword evidence="3 9" id="KW-0812">Transmembrane</keyword>
<dbReference type="InterPro" id="IPR003439">
    <property type="entry name" value="ABC_transporter-like_ATP-bd"/>
</dbReference>
<dbReference type="FunFam" id="3.40.50.300:FF:000630">
    <property type="entry name" value="ATP-binding cassette (ABC) transporter, putative"/>
    <property type="match status" value="1"/>
</dbReference>
<organism evidence="12 13">
    <name type="scientific">Boothiomyces macroporosus</name>
    <dbReference type="NCBI Taxonomy" id="261099"/>
    <lineage>
        <taxon>Eukaryota</taxon>
        <taxon>Fungi</taxon>
        <taxon>Fungi incertae sedis</taxon>
        <taxon>Chytridiomycota</taxon>
        <taxon>Chytridiomycota incertae sedis</taxon>
        <taxon>Chytridiomycetes</taxon>
        <taxon>Rhizophydiales</taxon>
        <taxon>Terramycetaceae</taxon>
        <taxon>Boothiomyces</taxon>
    </lineage>
</organism>
<keyword evidence="8 9" id="KW-0472">Membrane</keyword>
<evidence type="ECO:0000256" key="9">
    <source>
        <dbReference type="SAM" id="Phobius"/>
    </source>
</evidence>
<feature type="transmembrane region" description="Helical" evidence="9">
    <location>
        <begin position="301"/>
        <end position="323"/>
    </location>
</feature>
<name>A0AAD5UI29_9FUNG</name>
<evidence type="ECO:0000256" key="3">
    <source>
        <dbReference type="ARBA" id="ARBA00022692"/>
    </source>
</evidence>
<keyword evidence="4" id="KW-0677">Repeat</keyword>
<evidence type="ECO:0000313" key="12">
    <source>
        <dbReference type="EMBL" id="KAJ3255653.1"/>
    </source>
</evidence>
<dbReference type="CDD" id="cd18596">
    <property type="entry name" value="ABC_6TM_VMR1_D1_like"/>
    <property type="match status" value="1"/>
</dbReference>
<feature type="transmembrane region" description="Helical" evidence="9">
    <location>
        <begin position="415"/>
        <end position="435"/>
    </location>
</feature>
<dbReference type="InterPro" id="IPR011527">
    <property type="entry name" value="ABC1_TM_dom"/>
</dbReference>
<dbReference type="PROSITE" id="PS50929">
    <property type="entry name" value="ABC_TM1F"/>
    <property type="match status" value="3"/>
</dbReference>
<dbReference type="PANTHER" id="PTHR24223">
    <property type="entry name" value="ATP-BINDING CASSETTE SUB-FAMILY C"/>
    <property type="match status" value="1"/>
</dbReference>
<evidence type="ECO:0000259" key="10">
    <source>
        <dbReference type="PROSITE" id="PS50893"/>
    </source>
</evidence>
<protein>
    <submittedName>
        <fullName evidence="12">Uncharacterized protein</fullName>
    </submittedName>
</protein>
<feature type="domain" description="ABC transporter" evidence="10">
    <location>
        <begin position="1255"/>
        <end position="1540"/>
    </location>
</feature>
<evidence type="ECO:0000256" key="7">
    <source>
        <dbReference type="ARBA" id="ARBA00022989"/>
    </source>
</evidence>
<dbReference type="Proteomes" id="UP001210925">
    <property type="component" value="Unassembled WGS sequence"/>
</dbReference>
<evidence type="ECO:0000313" key="13">
    <source>
        <dbReference type="Proteomes" id="UP001210925"/>
    </source>
</evidence>
<dbReference type="GO" id="GO:0016887">
    <property type="term" value="F:ATP hydrolysis activity"/>
    <property type="evidence" value="ECO:0007669"/>
    <property type="project" value="InterPro"/>
</dbReference>
<feature type="transmembrane region" description="Helical" evidence="9">
    <location>
        <begin position="125"/>
        <end position="144"/>
    </location>
</feature>
<feature type="domain" description="ABC transporter" evidence="10">
    <location>
        <begin position="1961"/>
        <end position="2203"/>
    </location>
</feature>
<evidence type="ECO:0000256" key="5">
    <source>
        <dbReference type="ARBA" id="ARBA00022741"/>
    </source>
</evidence>
<dbReference type="SMART" id="SM00382">
    <property type="entry name" value="AAA"/>
    <property type="match status" value="3"/>
</dbReference>
<feature type="transmembrane region" description="Helical" evidence="9">
    <location>
        <begin position="494"/>
        <end position="519"/>
    </location>
</feature>
<feature type="transmembrane region" description="Helical" evidence="9">
    <location>
        <begin position="1584"/>
        <end position="1606"/>
    </location>
</feature>
<feature type="transmembrane region" description="Helical" evidence="9">
    <location>
        <begin position="61"/>
        <end position="86"/>
    </location>
</feature>
<dbReference type="CDD" id="cd03250">
    <property type="entry name" value="ABCC_MRP_domain1"/>
    <property type="match status" value="1"/>
</dbReference>
<proteinExistence type="predicted"/>
<keyword evidence="5" id="KW-0547">Nucleotide-binding</keyword>
<feature type="domain" description="ABC transmembrane type-1" evidence="11">
    <location>
        <begin position="892"/>
        <end position="1218"/>
    </location>
</feature>
<dbReference type="SUPFAM" id="SSF90123">
    <property type="entry name" value="ABC transporter transmembrane region"/>
    <property type="match status" value="3"/>
</dbReference>
<dbReference type="Gene3D" id="3.40.50.300">
    <property type="entry name" value="P-loop containing nucleotide triphosphate hydrolases"/>
    <property type="match status" value="4"/>
</dbReference>
<dbReference type="Gene3D" id="1.20.1560.10">
    <property type="entry name" value="ABC transporter type 1, transmembrane domain"/>
    <property type="match status" value="3"/>
</dbReference>
<dbReference type="PROSITE" id="PS00211">
    <property type="entry name" value="ABC_TRANSPORTER_1"/>
    <property type="match status" value="3"/>
</dbReference>
<feature type="transmembrane region" description="Helical" evidence="9">
    <location>
        <begin position="1684"/>
        <end position="1707"/>
    </location>
</feature>
<dbReference type="CDD" id="cd18604">
    <property type="entry name" value="ABC_6TM_VMR1_D2_like"/>
    <property type="match status" value="2"/>
</dbReference>
<dbReference type="Pfam" id="PF00005">
    <property type="entry name" value="ABC_tran"/>
    <property type="match status" value="3"/>
</dbReference>
<dbReference type="FunFam" id="3.40.50.300:FF:000565">
    <property type="entry name" value="ABC bile acid transporter"/>
    <property type="match status" value="1"/>
</dbReference>
<evidence type="ECO:0000256" key="2">
    <source>
        <dbReference type="ARBA" id="ARBA00022448"/>
    </source>
</evidence>
<dbReference type="InterPro" id="IPR050173">
    <property type="entry name" value="ABC_transporter_C-like"/>
</dbReference>
<dbReference type="GO" id="GO:0005524">
    <property type="term" value="F:ATP binding"/>
    <property type="evidence" value="ECO:0007669"/>
    <property type="project" value="UniProtKB-KW"/>
</dbReference>
<feature type="transmembrane region" description="Helical" evidence="9">
    <location>
        <begin position="878"/>
        <end position="900"/>
    </location>
</feature>
<feature type="domain" description="ABC transmembrane type-1" evidence="11">
    <location>
        <begin position="1598"/>
        <end position="1924"/>
    </location>
</feature>
<dbReference type="InterPro" id="IPR027417">
    <property type="entry name" value="P-loop_NTPase"/>
</dbReference>
<dbReference type="Pfam" id="PF00664">
    <property type="entry name" value="ABC_membrane"/>
    <property type="match status" value="3"/>
</dbReference>
<feature type="transmembrane region" description="Helical" evidence="9">
    <location>
        <begin position="525"/>
        <end position="547"/>
    </location>
</feature>
<keyword evidence="13" id="KW-1185">Reference proteome</keyword>
<feature type="domain" description="ABC transmembrane type-1" evidence="11">
    <location>
        <begin position="267"/>
        <end position="554"/>
    </location>
</feature>
<evidence type="ECO:0000256" key="8">
    <source>
        <dbReference type="ARBA" id="ARBA00023136"/>
    </source>
</evidence>
<dbReference type="PANTHER" id="PTHR24223:SF353">
    <property type="entry name" value="ABC TRANSPORTER ATP-BINDING PROTEIN_PERMEASE VMR1-RELATED"/>
    <property type="match status" value="1"/>
</dbReference>
<feature type="transmembrane region" description="Helical" evidence="9">
    <location>
        <begin position="391"/>
        <end position="409"/>
    </location>
</feature>
<evidence type="ECO:0000256" key="1">
    <source>
        <dbReference type="ARBA" id="ARBA00004141"/>
    </source>
</evidence>
<feature type="transmembrane region" description="Helical" evidence="9">
    <location>
        <begin position="92"/>
        <end position="113"/>
    </location>
</feature>
<comment type="subcellular location">
    <subcellularLocation>
        <location evidence="1">Membrane</location>
        <topology evidence="1">Multi-pass membrane protein</topology>
    </subcellularLocation>
</comment>
<feature type="transmembrane region" description="Helical" evidence="9">
    <location>
        <begin position="150"/>
        <end position="168"/>
    </location>
</feature>
<feature type="transmembrane region" description="Helical" evidence="9">
    <location>
        <begin position="978"/>
        <end position="1001"/>
    </location>
</feature>
<keyword evidence="7 9" id="KW-1133">Transmembrane helix</keyword>
<keyword evidence="6" id="KW-0067">ATP-binding</keyword>
<dbReference type="PROSITE" id="PS50893">
    <property type="entry name" value="ABC_TRANSPORTER_2"/>
    <property type="match status" value="3"/>
</dbReference>
<dbReference type="GO" id="GO:0140359">
    <property type="term" value="F:ABC-type transporter activity"/>
    <property type="evidence" value="ECO:0007669"/>
    <property type="project" value="InterPro"/>
</dbReference>
<feature type="transmembrane region" description="Helical" evidence="9">
    <location>
        <begin position="1080"/>
        <end position="1098"/>
    </location>
</feature>
<dbReference type="InterPro" id="IPR036640">
    <property type="entry name" value="ABC1_TM_sf"/>
</dbReference>
<sequence>MDWERIAVFLLENKHEVCQAGAALFFTTTFTTLIRTIILDRYRRQGYAEIGESLAVFGNTILEYMIVGASLFQSVAGLTCLFIAVYEQKGDFSIIYSGLFAASWVLQAILVYLELHPNSNAPRYFILPYVLAITVQGFFCYALFEESTYSYANLILLGLNFTLLLLHINNPTRNAKELSEVKEDGRSVSPEDLASPLSLLTFSWVQPLLDIGNRKHLDAEDLPHLAHKDQMDNIIKRWLQFRNPKNSVIWDSVLFTKSFAFYQVNVAVISTVLDFAKPFFLNQLLSWIQYKQPGESLMNGVWLLIGLFVCSIIRETLYAQIFLNARHWGIQLRAVLVYEIFKKSLRRVAGSTMDDGEGGKNQKASQGKIVSLMSSDTNQIRWFITDIHYPLVDLPITIIMSISGLLYLMGTPALAGLAIIIISGPVSGWTLNNLYKIVKIMRTFVDRRIQLTNEALQGIRIIKYMAWEPKFIKRIYQAREDELKARLKLLMSNLLLIVVSWGASILVIFTSFFFYTIVAGKQLDAATAFTSISLLSIVSGALSSISYQVSSILNIRVTMTRISNFLKEEELEKFSDDHVNLDSDAWIGFKNGEFTYRVSGSASAEQSTSGESAFTLRNINIEFPRNKLTSVIGATGSGKTSLLVTLLGELKTVNGHYSISESHLIPDSEREKSDIAYVPQTAWLMNATIRDNILYGEEYDEERYYKVVKACALLRDFQTLEGGDMTEIGEKGVNLSGGQKQRVSLARAAYSYAPIVLLDDPLSAVDAPTARHLLYNCILDLFQGRTIILVTHAINLVIPKSDYVVVMKNGSVFAQGTPDEINGNSEVTEVVSKDLAASIITDGETEVAVESDDIPLKSQVVESHKEKKATGSVKFETYLSYIAACGGAIFLVAILVSFSVQTAADYLSNWWIQVWTDSLKIPVINATALAAIPTVVKQTFSVQSFEQDPSFDFKSDERQYSIFKANTFGEEEENSNNLFYISVYGAISFVELFSLLLKYAIQFFGGIAASRMMHSKLLNSVLGSPMRFFETTPVGRIINRFSNDLSDIDQTVMFSVVSFISTLLGAIARIGMVSFVTPPFALSFFIVYFYYRVAKVYLQTSRELKRIESVSGSPIYAQFGETLNGASTIRAFGAEKKSIREIQRKVDSNHRAFFYLFATNRWLMFRTSVLSGIIVFCAGLSLILTNVSAGWAGVAFIFAGEITRMISNTIMTHASLEMAMNAVERVDEYSKLPQEPSESPSGYIAPPDWPSQGAIEVSNLSVQYAPDLPIVLKNLTFNIAPKEKLGIVGRTGAGKSTLSLAFFRILPFAEGTIYIDGIDVSKLGTHDLRSNLTIIPQDPVLFEGTLRSNLDPLDEHSDEAIWDALKHTHVLESLQTAEDAKEGEVATISLDSEVTENGSNYSQGQRQLLCMARALLRSSKFIFMDEATASVDPETDSKIQQTIRNGKGLSLARAAYSYAPIVLLDDPLSAVDAPTARHLLYNCILDLFQGRTIILVTHAINLVIPKSDYVVVMKNGSVFAQGTPDEINGNSEVTEVVSKDLAASIITDGETEVAVESDDIPLKSQVVESHKEKKATGSVKFETYLSYIAACGGAIFLVAILVSFSVQTAADYLSNWWIQVWTDSLKIPVINATALAAIPTVVKQTFSVQSFEQDPSFDFKSDERQYSIFKANTFGDEEENSNNLFYISVYGAISFVELFSLLLKYAIQFFGGIAASRMMHSKLLNSVLGSPMRFFETTPVGRIINRFSNDLSDIDQTVMFSVVSFISTLLGAIARIGMVSFVTPPFALSFFIVYFYYRVAKVYLQTSRELKRIESVSGSPIYAQFGETLNGASTIRAFGAEKKSIREIQRKVDSNHRAFFYLFATNRWLMFRTSVLSGIIVFCAGLSLILTNVSAGWAGVAFIFAGEITRMISNTIMTHASLEMAMNAVERVDEYSKLPQEPSESPSGYIAPPDWPSQGAIEVSNLSVQYAPDLPIVLKNLTFNIAPKEKLGIVGRTGAGKSTLSLAFFRILPFAEGTIYIDGIDVSKLGTHDLRSNLTIIPQDPVLFEGTLRSNLDPLDEHSDEAIWDALRHTHVLESLQTAENAAQDELASISLDSEVTENGSNFSQGQRQLLCMARALLRSSKFIFMDEATASVDPETDAKIQQTIRSEFDATILTVAHRLKTIIDYDRVLVMDNGTVAEIGTPYELLQTDGIFYNMCQESGDYDHLVEIATQVHLSKSQ</sequence>
<feature type="domain" description="ABC transporter" evidence="10">
    <location>
        <begin position="596"/>
        <end position="834"/>
    </location>
</feature>
<dbReference type="InterPro" id="IPR003593">
    <property type="entry name" value="AAA+_ATPase"/>
</dbReference>
<feature type="transmembrane region" description="Helical" evidence="9">
    <location>
        <begin position="20"/>
        <end position="40"/>
    </location>
</feature>
<dbReference type="GO" id="GO:0016020">
    <property type="term" value="C:membrane"/>
    <property type="evidence" value="ECO:0007669"/>
    <property type="project" value="UniProtKB-SubCell"/>
</dbReference>
<evidence type="ECO:0000256" key="6">
    <source>
        <dbReference type="ARBA" id="ARBA00022840"/>
    </source>
</evidence>